<dbReference type="EMBL" id="BK035393">
    <property type="protein sequence ID" value="DAG98021.1"/>
    <property type="molecule type" value="Genomic_DNA"/>
</dbReference>
<organism evidence="1">
    <name type="scientific">Ackermannviridae sp</name>
    <dbReference type="NCBI Taxonomy" id="2831612"/>
    <lineage>
        <taxon>Viruses</taxon>
        <taxon>Duplodnaviria</taxon>
        <taxon>Heunggongvirae</taxon>
        <taxon>Uroviricota</taxon>
        <taxon>Caudoviricetes</taxon>
        <taxon>Pantevenvirales</taxon>
        <taxon>Ackermannviridae</taxon>
    </lineage>
</organism>
<protein>
    <submittedName>
        <fullName evidence="1">HD domain-containing protein</fullName>
    </submittedName>
</protein>
<dbReference type="SUPFAM" id="SSF109604">
    <property type="entry name" value="HD-domain/PDEase-like"/>
    <property type="match status" value="1"/>
</dbReference>
<sequence>MGKRKKIQEKFKKLKKSGCLKDIASIRNTNPEMMGKGVTVTNMADTFNLFDFKAENINIHAVARSLSNQCRYNGSTNGFYSVAQHCVRMAESAYLAYGDVRLALAILLHDATECYVSDIPYTLKRELPDHIKQIEKDIEKVIFSHFGVEEYIDSKLIKFIDTQICNDELEFLLGQQIGIDQYLSDKLRDLDNRDWSRGGIYPYQKPIMFEFDYWSPEKAYEQFVTHFYKYTYLIEKYKGKEVLTKFGVNTEK</sequence>
<evidence type="ECO:0000313" key="1">
    <source>
        <dbReference type="EMBL" id="DAG98021.1"/>
    </source>
</evidence>
<name>A0A8S5VU89_9CAUD</name>
<proteinExistence type="predicted"/>
<reference evidence="1" key="1">
    <citation type="journal article" date="2021" name="Proc. Natl. Acad. Sci. U.S.A.">
        <title>A Catalog of Tens of Thousands of Viruses from Human Metagenomes Reveals Hidden Associations with Chronic Diseases.</title>
        <authorList>
            <person name="Tisza M.J."/>
            <person name="Buck C.B."/>
        </authorList>
    </citation>
    <scope>NUCLEOTIDE SEQUENCE</scope>
    <source>
        <strain evidence="1">CtASH1</strain>
    </source>
</reference>
<accession>A0A8S5VU89</accession>
<dbReference type="Gene3D" id="1.10.3210.10">
    <property type="entry name" value="Hypothetical protein af1432"/>
    <property type="match status" value="1"/>
</dbReference>